<evidence type="ECO:0000313" key="2">
    <source>
        <dbReference type="EMBL" id="WXB19556.1"/>
    </source>
</evidence>
<evidence type="ECO:0000313" key="3">
    <source>
        <dbReference type="EMBL" id="WXB20391.1"/>
    </source>
</evidence>
<protein>
    <recommendedName>
        <fullName evidence="5">Transposase</fullName>
    </recommendedName>
</protein>
<keyword evidence="4" id="KW-1185">Reference proteome</keyword>
<dbReference type="EMBL" id="CP089984">
    <property type="protein sequence ID" value="WXB11846.1"/>
    <property type="molecule type" value="Genomic_DNA"/>
</dbReference>
<evidence type="ECO:0000313" key="1">
    <source>
        <dbReference type="EMBL" id="WXB11846.1"/>
    </source>
</evidence>
<dbReference type="Proteomes" id="UP001370348">
    <property type="component" value="Chromosome"/>
</dbReference>
<evidence type="ECO:0008006" key="5">
    <source>
        <dbReference type="Google" id="ProtNLM"/>
    </source>
</evidence>
<dbReference type="EMBL" id="CP089984">
    <property type="protein sequence ID" value="WXB19556.1"/>
    <property type="molecule type" value="Genomic_DNA"/>
</dbReference>
<gene>
    <name evidence="3" type="ORF">LZC94_13715</name>
    <name evidence="2" type="ORF">LZC94_20310</name>
    <name evidence="1" type="ORF">LZC94_28800</name>
</gene>
<proteinExistence type="predicted"/>
<evidence type="ECO:0000313" key="4">
    <source>
        <dbReference type="Proteomes" id="UP001370348"/>
    </source>
</evidence>
<sequence>MRRIAAWEASGESAGEYAKKHGWNPRTLVWWKRKIARPEASTEVGKGFVEVVPSRKASAPEVPIATTAVARGTSSPYDSIEVVLRSGRILRVQTGANVTVLRALIGVLEES</sequence>
<organism evidence="2 4">
    <name type="scientific">Pendulispora albinea</name>
    <dbReference type="NCBI Taxonomy" id="2741071"/>
    <lineage>
        <taxon>Bacteria</taxon>
        <taxon>Pseudomonadati</taxon>
        <taxon>Myxococcota</taxon>
        <taxon>Myxococcia</taxon>
        <taxon>Myxococcales</taxon>
        <taxon>Sorangiineae</taxon>
        <taxon>Pendulisporaceae</taxon>
        <taxon>Pendulispora</taxon>
    </lineage>
</organism>
<dbReference type="EMBL" id="CP089984">
    <property type="protein sequence ID" value="WXB20391.1"/>
    <property type="molecule type" value="Genomic_DNA"/>
</dbReference>
<accession>A0ABZ2MAM3</accession>
<reference evidence="2 4" key="1">
    <citation type="submission" date="2021-12" db="EMBL/GenBank/DDBJ databases">
        <title>Discovery of the Pendulisporaceae a myxobacterial family with distinct sporulation behavior and unique specialized metabolism.</title>
        <authorList>
            <person name="Garcia R."/>
            <person name="Popoff A."/>
            <person name="Bader C.D."/>
            <person name="Loehr J."/>
            <person name="Walesch S."/>
            <person name="Walt C."/>
            <person name="Boldt J."/>
            <person name="Bunk B."/>
            <person name="Haeckl F.J.F.P.J."/>
            <person name="Gunesch A.P."/>
            <person name="Birkelbach J."/>
            <person name="Nuebel U."/>
            <person name="Pietschmann T."/>
            <person name="Bach T."/>
            <person name="Mueller R."/>
        </authorList>
    </citation>
    <scope>NUCLEOTIDE SEQUENCE [LARGE SCALE GENOMIC DNA]</scope>
    <source>
        <strain evidence="2 4">MSr11954</strain>
    </source>
</reference>
<dbReference type="NCBIfam" id="NF047593">
    <property type="entry name" value="IS66_ISAeme5_TnpA"/>
    <property type="match status" value="1"/>
</dbReference>
<name>A0ABZ2MAM3_9BACT</name>